<reference evidence="14" key="2">
    <citation type="journal article" date="2022" name="Hortic Res">
        <title>The genome of Dioscorea zingiberensis sheds light on the biosynthesis, origin and evolution of the medicinally important diosgenin saponins.</title>
        <authorList>
            <person name="Li Y."/>
            <person name="Tan C."/>
            <person name="Li Z."/>
            <person name="Guo J."/>
            <person name="Li S."/>
            <person name="Chen X."/>
            <person name="Wang C."/>
            <person name="Dai X."/>
            <person name="Yang H."/>
            <person name="Song W."/>
            <person name="Hou L."/>
            <person name="Xu J."/>
            <person name="Tong Z."/>
            <person name="Xu A."/>
            <person name="Yuan X."/>
            <person name="Wang W."/>
            <person name="Yang Q."/>
            <person name="Chen L."/>
            <person name="Sun Z."/>
            <person name="Wang K."/>
            <person name="Pan B."/>
            <person name="Chen J."/>
            <person name="Bao Y."/>
            <person name="Liu F."/>
            <person name="Qi X."/>
            <person name="Gang D.R."/>
            <person name="Wen J."/>
            <person name="Li J."/>
        </authorList>
    </citation>
    <scope>NUCLEOTIDE SEQUENCE</scope>
    <source>
        <strain evidence="14">Dzin_1.0</strain>
    </source>
</reference>
<feature type="domain" description="Mediator complex subunit Med13 N-terminal" evidence="12">
    <location>
        <begin position="2"/>
        <end position="345"/>
    </location>
</feature>
<dbReference type="Pfam" id="PF11597">
    <property type="entry name" value="Med13_N"/>
    <property type="match status" value="1"/>
</dbReference>
<dbReference type="InterPro" id="IPR041285">
    <property type="entry name" value="MID_MedPIWI"/>
</dbReference>
<dbReference type="PANTHER" id="PTHR48249:SF3">
    <property type="entry name" value="MEDIATOR OF RNA POLYMERASE II TRANSCRIPTION SUBUNIT 13"/>
    <property type="match status" value="1"/>
</dbReference>
<comment type="function">
    <text evidence="9">Component of the Mediator complex, a coactivator involved in regulated transcription of nearly all RNA polymerase II-dependent genes. Mediator functions as a bridge to convey information from gene-specific regulatory proteins to the basal RNA polymerase II transcription machinery. Mediator is recruited to promoters by direct interactions with regulatory proteins and serves as a scaffold for the assembly of a functional preinitiation complex with RNA polymerase II and the general transcription factors.</text>
</comment>
<keyword evidence="6 9" id="KW-0010">Activator</keyword>
<evidence type="ECO:0000256" key="6">
    <source>
        <dbReference type="ARBA" id="ARBA00023159"/>
    </source>
</evidence>
<reference evidence="14" key="1">
    <citation type="submission" date="2021-03" db="EMBL/GenBank/DDBJ databases">
        <authorList>
            <person name="Li Z."/>
            <person name="Yang C."/>
        </authorList>
    </citation>
    <scope>NUCLEOTIDE SEQUENCE</scope>
    <source>
        <strain evidence="14">Dzin_1.0</strain>
        <tissue evidence="14">Leaf</tissue>
    </source>
</reference>
<feature type="region of interest" description="Disordered" evidence="10">
    <location>
        <begin position="1895"/>
        <end position="1922"/>
    </location>
</feature>
<evidence type="ECO:0000256" key="10">
    <source>
        <dbReference type="SAM" id="MobiDB-lite"/>
    </source>
</evidence>
<dbReference type="InterPro" id="IPR051139">
    <property type="entry name" value="Mediator_complx_sub13"/>
</dbReference>
<feature type="domain" description="Mediator complex subunit Med13 C-terminal" evidence="11">
    <location>
        <begin position="1565"/>
        <end position="1971"/>
    </location>
</feature>
<dbReference type="OrthoDB" id="103819at2759"/>
<sequence length="1996" mass="216588">MWTNVFRIGEQLRTVSWFQFLPSESDVNNLPDISLKVEQKDAATCLVLSGHLQLQNEGFLSAWTNSFVGPWDPSQGVHNPDEKIKLWLFIPGRHSSVSEKAQAAVSRLKVVGTGLWVAPGDSDEVAAALSQALKNSLERSLRLLSYMRFGDVFTRCHNFTLNENNLRRALPTIEFVFAATEEAIYVHAVISAKYVRGLCSDDMEKLLKYRSSNSVQEGIPVIVAPNGMRGRLIGCRPSDLVKQVYASKVKVSNGLSVGIPFHVAQSSVCQLRGQSFYAEVTLGCPSTSKDCSLKSVRYQTEVLVQHNEEQHQVSSESVHQKQGSADKLPLLERTFLYPAETVLLPVMQRAFARSSLKRLWLQNSVGTPLFELWSLWNFSGSSHLEYCLTSGEDGSRDFIDCLGVFSGLQMQRKYNSSSNSNSSSISSISSTSSESDNDIIGANDLEADADSLTSKQSGLASNDQFENDGHKMVSKRVRTGMTETFGQAGTVVSGTTQDPYKSDYSVAEVGNSAAAGVQIGSNWGWDDDGINVDIQMLLSEFGDFGDFFENDVFDFGEPPGTAESQAIMFPSADSGDVSGSPGGLDVADQKFSPVTLSSFEAFTHPFATPMDDVSNRSTESTRDFRSSCIVGHSSAPSSSKFDYLIKAEAMMIFAPEYAAVKIPTSEPSTSVVRNTYLPRSKRVDSLSSGTYFYSATPLSPCKDSAIEKNEISLKAKPNNLGHDGSLAVSSRELYTYIDHGMRKVEKRPRNHDVPPLKRDVTSPVSVLNSATPVLTIQKKSGSTFEAGQLLLSLKTTLATEIDCIMFQAAMCKIRHTLLSLSNRAPLWSNKLIGSVMSEIVPVDTSTITNSMPSRYEAKRKDPVPVRIAGDVDVIMTDGPVTAPVGVWRSVGTTKGPKALNTFNSESSPSLPHSMSNADNFVLLGQRQPLQELLDAMALLVQQSTSFVDVSLDADDGEGSFCWLALQEQQRRSFSCGPSMVHAGCGGLLAVSHSLDIAGVELIDPLSADVQVSSAISLLQSDIKVALKHAFGNLDGPLSVTDWCKGRSSLGDLGNTGDGYPFQSPVLESKDPSGTLTLGGEPMSPPQSTGGPSCLKDGSRIDDSSQRRSNQEMGSSESEPQKPYCNFRPTLSVLPLPPFLVGYQDDWLKTSVNCLQFWDKAPLEPYALPKPVTYFAICPDIDFLTTSATDFFQQLGVVYETCKLGTHSPQISGSQMELSPGKYLPSGLVLVDCPQQVKVTSNSVSATSSTKDYFQALAKGWDRRSFIKSLTKVLKDLKLVANSTVTQKEGTAGSITVVYVVCPFPEPISVLQTLIECCAILGSSVLSPFKDRRSFMHSQVAKALNCTTAVDEASTSNVIVLSGFSIPKLVLQIVTVESLLRINRPANELAMLKDIAFTVYNKARRIPRVASTSEMLQTTVTGRSQPSMMHVTSPIPGLWKEFGPRISGPTLTREGDLDNATLRPGPWDNSWQTSRTGGLNCDTNRPIDLLCQEETRFMFEPLLILAEPGSAERGTSSSVFGIVASDSSSSKTGTDDSSGIYMQTSTPGGSLDIGISSAFDKSEHDQKAASLHCCYGWTEDWRWLVCTWTDSRGELLDSSIFPFGGISSRQDTKVLQCLFVQVLHQGCQILSSSSDAINVRPRDIIIARVGSLFELECQEWQRAIYSVGGGEVKKWPLQFRRSAPDGISSSSSASSLQQQDMGLIQDRNLPSSPSPSLYSPHAKPSSFMKGGLGQANSKKQLLTGQTPTDSSRGFLHLVQSITLVGVSIDHCLNLIAPADLPSAGGGSQNSSGSTIPGYVEGFSPVKSLGSMPASYLLIPSPSIRFLPSSPLQLPTCLTSESPPLAHLLHSKGLAIPLSTGFVVSKAVPSARRGPTESVREDRPSVLSISLVDHYGGSNNNNSIQEKMARGTSNSNSNSKQSRSFGSDVISRDYEADAHLVLESVAAELHSLSWMTASPLFLERRTALPFHCDMFLRLRRLLYYADKEFSRSAGQTQQ</sequence>
<dbReference type="InterPro" id="IPR009401">
    <property type="entry name" value="Med13_C"/>
</dbReference>
<feature type="region of interest" description="Disordered" evidence="10">
    <location>
        <begin position="414"/>
        <end position="439"/>
    </location>
</feature>
<dbReference type="PANTHER" id="PTHR48249">
    <property type="entry name" value="MEDIATOR OF RNA POLYMERASE II TRANSCRIPTION SUBUNIT 13"/>
    <property type="match status" value="1"/>
</dbReference>
<feature type="domain" description="MID" evidence="13">
    <location>
        <begin position="1169"/>
        <end position="1404"/>
    </location>
</feature>
<evidence type="ECO:0000256" key="3">
    <source>
        <dbReference type="ARBA" id="ARBA00019618"/>
    </source>
</evidence>
<keyword evidence="5 9" id="KW-0805">Transcription regulation</keyword>
<comment type="subunit">
    <text evidence="9">Component of the Mediator complex.</text>
</comment>
<evidence type="ECO:0000313" key="15">
    <source>
        <dbReference type="Proteomes" id="UP001085076"/>
    </source>
</evidence>
<keyword evidence="8 9" id="KW-0539">Nucleus</keyword>
<comment type="similarity">
    <text evidence="2 9">Belongs to the Mediator complex subunit 13 family.</text>
</comment>
<dbReference type="GO" id="GO:0016592">
    <property type="term" value="C:mediator complex"/>
    <property type="evidence" value="ECO:0007669"/>
    <property type="project" value="InterPro"/>
</dbReference>
<dbReference type="Proteomes" id="UP001085076">
    <property type="component" value="Miscellaneous, Linkage group lg07"/>
</dbReference>
<dbReference type="Pfam" id="PF18296">
    <property type="entry name" value="MID_MedPIWI"/>
    <property type="match status" value="1"/>
</dbReference>
<dbReference type="Pfam" id="PF06333">
    <property type="entry name" value="Med13_C"/>
    <property type="match status" value="1"/>
</dbReference>
<comment type="subcellular location">
    <subcellularLocation>
        <location evidence="1 9">Nucleus</location>
    </subcellularLocation>
</comment>
<keyword evidence="4 9" id="KW-0678">Repressor</keyword>
<keyword evidence="15" id="KW-1185">Reference proteome</keyword>
<evidence type="ECO:0000256" key="4">
    <source>
        <dbReference type="ARBA" id="ARBA00022491"/>
    </source>
</evidence>
<comment type="caution">
    <text evidence="14">The sequence shown here is derived from an EMBL/GenBank/DDBJ whole genome shotgun (WGS) entry which is preliminary data.</text>
</comment>
<accession>A0A9D5H9M8</accession>
<evidence type="ECO:0000259" key="13">
    <source>
        <dbReference type="Pfam" id="PF18296"/>
    </source>
</evidence>
<keyword evidence="7 9" id="KW-0804">Transcription</keyword>
<evidence type="ECO:0000256" key="8">
    <source>
        <dbReference type="ARBA" id="ARBA00023242"/>
    </source>
</evidence>
<feature type="compositionally biased region" description="Low complexity" evidence="10">
    <location>
        <begin position="415"/>
        <end position="439"/>
    </location>
</feature>
<feature type="compositionally biased region" description="Low complexity" evidence="10">
    <location>
        <begin position="1911"/>
        <end position="1922"/>
    </location>
</feature>
<dbReference type="InterPro" id="IPR021643">
    <property type="entry name" value="Mediator_Med13_N"/>
</dbReference>
<evidence type="ECO:0000256" key="1">
    <source>
        <dbReference type="ARBA" id="ARBA00004123"/>
    </source>
</evidence>
<evidence type="ECO:0000259" key="11">
    <source>
        <dbReference type="Pfam" id="PF06333"/>
    </source>
</evidence>
<dbReference type="GO" id="GO:0003713">
    <property type="term" value="F:transcription coactivator activity"/>
    <property type="evidence" value="ECO:0007669"/>
    <property type="project" value="TreeGrafter"/>
</dbReference>
<evidence type="ECO:0000256" key="5">
    <source>
        <dbReference type="ARBA" id="ARBA00023015"/>
    </source>
</evidence>
<proteinExistence type="inferred from homology"/>
<feature type="region of interest" description="Disordered" evidence="10">
    <location>
        <begin position="1449"/>
        <end position="1470"/>
    </location>
</feature>
<name>A0A9D5H9M8_9LILI</name>
<evidence type="ECO:0000259" key="12">
    <source>
        <dbReference type="Pfam" id="PF11597"/>
    </source>
</evidence>
<organism evidence="14 15">
    <name type="scientific">Dioscorea zingiberensis</name>
    <dbReference type="NCBI Taxonomy" id="325984"/>
    <lineage>
        <taxon>Eukaryota</taxon>
        <taxon>Viridiplantae</taxon>
        <taxon>Streptophyta</taxon>
        <taxon>Embryophyta</taxon>
        <taxon>Tracheophyta</taxon>
        <taxon>Spermatophyta</taxon>
        <taxon>Magnoliopsida</taxon>
        <taxon>Liliopsida</taxon>
        <taxon>Dioscoreales</taxon>
        <taxon>Dioscoreaceae</taxon>
        <taxon>Dioscorea</taxon>
    </lineage>
</organism>
<gene>
    <name evidence="14" type="ORF">J5N97_025182</name>
</gene>
<feature type="compositionally biased region" description="Basic and acidic residues" evidence="10">
    <location>
        <begin position="1096"/>
        <end position="1109"/>
    </location>
</feature>
<evidence type="ECO:0000313" key="14">
    <source>
        <dbReference type="EMBL" id="KAJ0968265.1"/>
    </source>
</evidence>
<protein>
    <recommendedName>
        <fullName evidence="3 9">Mediator of RNA polymerase II transcription subunit 13</fullName>
    </recommendedName>
</protein>
<evidence type="ECO:0000256" key="7">
    <source>
        <dbReference type="ARBA" id="ARBA00023163"/>
    </source>
</evidence>
<evidence type="ECO:0000256" key="9">
    <source>
        <dbReference type="RuleBase" id="RU364134"/>
    </source>
</evidence>
<feature type="region of interest" description="Disordered" evidence="10">
    <location>
        <begin position="1059"/>
        <end position="1123"/>
    </location>
</feature>
<dbReference type="EMBL" id="JAGGNH010000007">
    <property type="protein sequence ID" value="KAJ0968265.1"/>
    <property type="molecule type" value="Genomic_DNA"/>
</dbReference>
<evidence type="ECO:0000256" key="2">
    <source>
        <dbReference type="ARBA" id="ARBA00009354"/>
    </source>
</evidence>
<dbReference type="GO" id="GO:0045944">
    <property type="term" value="P:positive regulation of transcription by RNA polymerase II"/>
    <property type="evidence" value="ECO:0007669"/>
    <property type="project" value="TreeGrafter"/>
</dbReference>